<organism evidence="1 2">
    <name type="scientific">Actinomadura fulvescens</name>
    <dbReference type="NCBI Taxonomy" id="46160"/>
    <lineage>
        <taxon>Bacteria</taxon>
        <taxon>Bacillati</taxon>
        <taxon>Actinomycetota</taxon>
        <taxon>Actinomycetes</taxon>
        <taxon>Streptosporangiales</taxon>
        <taxon>Thermomonosporaceae</taxon>
        <taxon>Actinomadura</taxon>
    </lineage>
</organism>
<evidence type="ECO:0000313" key="1">
    <source>
        <dbReference type="EMBL" id="GAA2615773.1"/>
    </source>
</evidence>
<sequence length="68" mass="6946">MAANASESSRWACMDVWLISQVGSPINREGVSSVMRGSLVGLLVAPTISARERETAPAGSAGAASVDL</sequence>
<name>A0ABP6CDU5_9ACTN</name>
<keyword evidence="2" id="KW-1185">Reference proteome</keyword>
<gene>
    <name evidence="1" type="ORF">GCM10010411_58520</name>
</gene>
<comment type="caution">
    <text evidence="1">The sequence shown here is derived from an EMBL/GenBank/DDBJ whole genome shotgun (WGS) entry which is preliminary data.</text>
</comment>
<protein>
    <submittedName>
        <fullName evidence="1">Uncharacterized protein</fullName>
    </submittedName>
</protein>
<accession>A0ABP6CDU5</accession>
<dbReference type="EMBL" id="BAAATD010000008">
    <property type="protein sequence ID" value="GAA2615773.1"/>
    <property type="molecule type" value="Genomic_DNA"/>
</dbReference>
<reference evidence="2" key="1">
    <citation type="journal article" date="2019" name="Int. J. Syst. Evol. Microbiol.">
        <title>The Global Catalogue of Microorganisms (GCM) 10K type strain sequencing project: providing services to taxonomists for standard genome sequencing and annotation.</title>
        <authorList>
            <consortium name="The Broad Institute Genomics Platform"/>
            <consortium name="The Broad Institute Genome Sequencing Center for Infectious Disease"/>
            <person name="Wu L."/>
            <person name="Ma J."/>
        </authorList>
    </citation>
    <scope>NUCLEOTIDE SEQUENCE [LARGE SCALE GENOMIC DNA]</scope>
    <source>
        <strain evidence="2">JCM 6833</strain>
    </source>
</reference>
<evidence type="ECO:0000313" key="2">
    <source>
        <dbReference type="Proteomes" id="UP001501509"/>
    </source>
</evidence>
<proteinExistence type="predicted"/>
<dbReference type="Proteomes" id="UP001501509">
    <property type="component" value="Unassembled WGS sequence"/>
</dbReference>